<organism evidence="2 3">
    <name type="scientific">Paraburkholderia piptadeniae</name>
    <dbReference type="NCBI Taxonomy" id="1701573"/>
    <lineage>
        <taxon>Bacteria</taxon>
        <taxon>Pseudomonadati</taxon>
        <taxon>Pseudomonadota</taxon>
        <taxon>Betaproteobacteria</taxon>
        <taxon>Burkholderiales</taxon>
        <taxon>Burkholderiaceae</taxon>
        <taxon>Paraburkholderia</taxon>
    </lineage>
</organism>
<dbReference type="EMBL" id="CYGY02000011">
    <property type="protein sequence ID" value="SIT36911.1"/>
    <property type="molecule type" value="Genomic_DNA"/>
</dbReference>
<feature type="region of interest" description="Disordered" evidence="1">
    <location>
        <begin position="1"/>
        <end position="20"/>
    </location>
</feature>
<dbReference type="AlphaFoldDB" id="A0A1N7RP58"/>
<keyword evidence="3" id="KW-1185">Reference proteome</keyword>
<name>A0A1N7RP58_9BURK</name>
<comment type="caution">
    <text evidence="2">The sequence shown here is derived from an EMBL/GenBank/DDBJ whole genome shotgun (WGS) entry which is preliminary data.</text>
</comment>
<dbReference type="Proteomes" id="UP000195569">
    <property type="component" value="Unassembled WGS sequence"/>
</dbReference>
<protein>
    <submittedName>
        <fullName evidence="2">Uncharacterized protein</fullName>
    </submittedName>
</protein>
<proteinExistence type="predicted"/>
<sequence>MAQAVTAEAGTVGTAEAGTVGTAEAGTAEMAGAGQGNRPPCFLFSHPFAQETKVMTATGQVVPIVWNMKREIPCVCPSL</sequence>
<evidence type="ECO:0000313" key="2">
    <source>
        <dbReference type="EMBL" id="SIT36911.1"/>
    </source>
</evidence>
<evidence type="ECO:0000256" key="1">
    <source>
        <dbReference type="SAM" id="MobiDB-lite"/>
    </source>
</evidence>
<accession>A0A1N7RP58</accession>
<reference evidence="2" key="1">
    <citation type="submission" date="2016-12" db="EMBL/GenBank/DDBJ databases">
        <authorList>
            <person name="Moulin L."/>
        </authorList>
    </citation>
    <scope>NUCLEOTIDE SEQUENCE [LARGE SCALE GENOMIC DNA]</scope>
    <source>
        <strain evidence="2">STM 7183</strain>
    </source>
</reference>
<evidence type="ECO:0000313" key="3">
    <source>
        <dbReference type="Proteomes" id="UP000195569"/>
    </source>
</evidence>
<gene>
    <name evidence="2" type="ORF">BN2476_110001</name>
</gene>